<evidence type="ECO:0000313" key="3">
    <source>
        <dbReference type="EMBL" id="CAJ1932709.1"/>
    </source>
</evidence>
<evidence type="ECO:0000313" key="4">
    <source>
        <dbReference type="Proteomes" id="UP001295423"/>
    </source>
</evidence>
<keyword evidence="4" id="KW-1185">Reference proteome</keyword>
<dbReference type="InterPro" id="IPR049227">
    <property type="entry name" value="DUF6824"/>
</dbReference>
<dbReference type="Proteomes" id="UP001295423">
    <property type="component" value="Unassembled WGS sequence"/>
</dbReference>
<evidence type="ECO:0000256" key="1">
    <source>
        <dbReference type="SAM" id="MobiDB-lite"/>
    </source>
</evidence>
<feature type="region of interest" description="Disordered" evidence="1">
    <location>
        <begin position="532"/>
        <end position="553"/>
    </location>
</feature>
<evidence type="ECO:0000259" key="2">
    <source>
        <dbReference type="Pfam" id="PF20710"/>
    </source>
</evidence>
<feature type="domain" description="DUF6824" evidence="2">
    <location>
        <begin position="463"/>
        <end position="542"/>
    </location>
</feature>
<feature type="compositionally biased region" description="Basic residues" evidence="1">
    <location>
        <begin position="537"/>
        <end position="547"/>
    </location>
</feature>
<accession>A0AAD2CIQ9</accession>
<name>A0AAD2CIQ9_9STRA</name>
<feature type="domain" description="DUF6824" evidence="2">
    <location>
        <begin position="348"/>
        <end position="431"/>
    </location>
</feature>
<organism evidence="3 4">
    <name type="scientific">Cylindrotheca closterium</name>
    <dbReference type="NCBI Taxonomy" id="2856"/>
    <lineage>
        <taxon>Eukaryota</taxon>
        <taxon>Sar</taxon>
        <taxon>Stramenopiles</taxon>
        <taxon>Ochrophyta</taxon>
        <taxon>Bacillariophyta</taxon>
        <taxon>Bacillariophyceae</taxon>
        <taxon>Bacillariophycidae</taxon>
        <taxon>Bacillariales</taxon>
        <taxon>Bacillariaceae</taxon>
        <taxon>Cylindrotheca</taxon>
    </lineage>
</organism>
<proteinExistence type="predicted"/>
<protein>
    <recommendedName>
        <fullName evidence="2">DUF6824 domain-containing protein</fullName>
    </recommendedName>
</protein>
<dbReference type="EMBL" id="CAKOGP040000224">
    <property type="protein sequence ID" value="CAJ1932709.1"/>
    <property type="molecule type" value="Genomic_DNA"/>
</dbReference>
<dbReference type="Pfam" id="PF20710">
    <property type="entry name" value="DUF6824"/>
    <property type="match status" value="2"/>
</dbReference>
<comment type="caution">
    <text evidence="3">The sequence shown here is derived from an EMBL/GenBank/DDBJ whole genome shotgun (WGS) entry which is preliminary data.</text>
</comment>
<gene>
    <name evidence="3" type="ORF">CYCCA115_LOCUS2972</name>
</gene>
<dbReference type="AlphaFoldDB" id="A0AAD2CIQ9"/>
<sequence length="553" mass="63203">MSTFAKSPKDNSRQYFGFNCGRADKQSRQRLSDKNEVDEIFVEGMNRLSFDELQREQEDLHGVSADFTEKADDVKRMLVTLHSHLQHLKPGSAYESAETMNQDYVSNRDLRMTFLRANRYDPKASANQMIRYFDFKSKLFGEDKLTRDILLSDLNDDDIACMLRGNYQISAVKDRANRVILMQFPGLRAPKSIENELRSRFYINMDLIKSLNTANRSVVYINYGVGDLEDHTKGAGGLQFLHFGMAMPFPTSGFHLCFSEKAETLVGKAVFALLPPSLKAKVKFHFGSHMECLYQMSTFGIPEHALPLSITKNEVNLQHHMAWYNNCFQRETESVISGWGSIVPNENDVLCVGKKVNSVGNNRIRDLAALHSADWYNTGSSKERRLLVDLIMDDVRKNGGRFLKPDEHDSHDWQELSVDEIRTKIHQLFRNLKKRANSTQKPPTLSPLQSKTLQAISNVTENDILFGRMYDHVGNQRLRQLVRVMSGEYNASNRGRKKEIADFLVIQIKNKGGRFLKPTDDGQWVEVSDTAAEKKVSSHFRNNRRGKSTGDEN</sequence>
<reference evidence="3" key="1">
    <citation type="submission" date="2023-08" db="EMBL/GenBank/DDBJ databases">
        <authorList>
            <person name="Audoor S."/>
            <person name="Bilcke G."/>
        </authorList>
    </citation>
    <scope>NUCLEOTIDE SEQUENCE</scope>
</reference>